<gene>
    <name evidence="3" type="ORF">F503_06390</name>
</gene>
<evidence type="ECO:0000313" key="4">
    <source>
        <dbReference type="Proteomes" id="UP000016923"/>
    </source>
</evidence>
<dbReference type="STRING" id="1262450.S3BZF8"/>
<protein>
    <submittedName>
        <fullName evidence="3">Serine threonine protein kinase</fullName>
    </submittedName>
</protein>
<dbReference type="InterPro" id="IPR002575">
    <property type="entry name" value="Aminoglycoside_PTrfase"/>
</dbReference>
<keyword evidence="3" id="KW-0808">Transferase</keyword>
<keyword evidence="3" id="KW-0418">Kinase</keyword>
<dbReference type="Gene3D" id="3.90.1200.10">
    <property type="match status" value="1"/>
</dbReference>
<feature type="region of interest" description="Disordered" evidence="1">
    <location>
        <begin position="13"/>
        <end position="33"/>
    </location>
</feature>
<dbReference type="PANTHER" id="PTHR21310">
    <property type="entry name" value="AMINOGLYCOSIDE PHOSPHOTRANSFERASE-RELATED-RELATED"/>
    <property type="match status" value="1"/>
</dbReference>
<dbReference type="Proteomes" id="UP000016923">
    <property type="component" value="Unassembled WGS sequence"/>
</dbReference>
<reference evidence="3 4" key="1">
    <citation type="journal article" date="2013" name="BMC Genomics">
        <title>The genome and transcriptome of the pine saprophyte Ophiostoma piceae, and a comparison with the bark beetle-associated pine pathogen Grosmannia clavigera.</title>
        <authorList>
            <person name="Haridas S."/>
            <person name="Wang Y."/>
            <person name="Lim L."/>
            <person name="Massoumi Alamouti S."/>
            <person name="Jackman S."/>
            <person name="Docking R."/>
            <person name="Robertson G."/>
            <person name="Birol I."/>
            <person name="Bohlmann J."/>
            <person name="Breuil C."/>
        </authorList>
    </citation>
    <scope>NUCLEOTIDE SEQUENCE [LARGE SCALE GENOMIC DNA]</scope>
    <source>
        <strain evidence="3 4">UAMH 11346</strain>
    </source>
</reference>
<dbReference type="VEuPathDB" id="FungiDB:F503_06390"/>
<dbReference type="OrthoDB" id="2906425at2759"/>
<name>S3BZF8_OPHP1</name>
<dbReference type="eggNOG" id="ENOG502SHN1">
    <property type="taxonomic scope" value="Eukaryota"/>
</dbReference>
<dbReference type="CDD" id="cd05120">
    <property type="entry name" value="APH_ChoK_like"/>
    <property type="match status" value="1"/>
</dbReference>
<keyword evidence="4" id="KW-1185">Reference proteome</keyword>
<organism evidence="3 4">
    <name type="scientific">Ophiostoma piceae (strain UAMH 11346)</name>
    <name type="common">Sap stain fungus</name>
    <dbReference type="NCBI Taxonomy" id="1262450"/>
    <lineage>
        <taxon>Eukaryota</taxon>
        <taxon>Fungi</taxon>
        <taxon>Dikarya</taxon>
        <taxon>Ascomycota</taxon>
        <taxon>Pezizomycotina</taxon>
        <taxon>Sordariomycetes</taxon>
        <taxon>Sordariomycetidae</taxon>
        <taxon>Ophiostomatales</taxon>
        <taxon>Ophiostomataceae</taxon>
        <taxon>Ophiostoma</taxon>
    </lineage>
</organism>
<dbReference type="EMBL" id="KE148159">
    <property type="protein sequence ID" value="EPE04841.1"/>
    <property type="molecule type" value="Genomic_DNA"/>
</dbReference>
<evidence type="ECO:0000313" key="3">
    <source>
        <dbReference type="EMBL" id="EPE04841.1"/>
    </source>
</evidence>
<sequence length="310" mass="36079">MPFLGVDKLFKRRTEKSKAQEAQPKTDKQDDIRASPIRASWPRRFKILLMLKTTARFYTRLDCCVPISKDLIVKINRNVDSTEAATMEFLAANAPGVPVPRVYCAFVRRGRAYIAMERIQGASILAEYIKLESEDDRARLLAHLKSIMQELRSLLPPSPNRVESCIGGSLYDWRIAHSKSARFGPFGSVRRFHQWLRQDIREEELGDNLDSREKEKIVKMIARQDAEVWPAPVFTHGDLNPSNILAKDGQITGIIDWEFSGWYPSYWEYTSTYIRNYMRAWWQSLLPQFLDPYPEDLTMEATRDIWWGEI</sequence>
<evidence type="ECO:0000256" key="1">
    <source>
        <dbReference type="SAM" id="MobiDB-lite"/>
    </source>
</evidence>
<feature type="domain" description="Aminoglycoside phosphotransferase" evidence="2">
    <location>
        <begin position="83"/>
        <end position="293"/>
    </location>
</feature>
<dbReference type="OMA" id="MQDGPWP"/>
<accession>S3BZF8</accession>
<dbReference type="GO" id="GO:0016301">
    <property type="term" value="F:kinase activity"/>
    <property type="evidence" value="ECO:0007669"/>
    <property type="project" value="UniProtKB-KW"/>
</dbReference>
<proteinExistence type="predicted"/>
<feature type="compositionally biased region" description="Basic and acidic residues" evidence="1">
    <location>
        <begin position="16"/>
        <end position="33"/>
    </location>
</feature>
<dbReference type="Pfam" id="PF01636">
    <property type="entry name" value="APH"/>
    <property type="match status" value="1"/>
</dbReference>
<dbReference type="InterPro" id="IPR051678">
    <property type="entry name" value="AGP_Transferase"/>
</dbReference>
<dbReference type="HOGENOM" id="CLU_021768_3_0_1"/>
<evidence type="ECO:0000259" key="2">
    <source>
        <dbReference type="Pfam" id="PF01636"/>
    </source>
</evidence>
<dbReference type="PANTHER" id="PTHR21310:SF55">
    <property type="entry name" value="AMINOGLYCOSIDE PHOSPHOTRANSFERASE DOMAIN-CONTAINING PROTEIN"/>
    <property type="match status" value="1"/>
</dbReference>
<dbReference type="SUPFAM" id="SSF56112">
    <property type="entry name" value="Protein kinase-like (PK-like)"/>
    <property type="match status" value="1"/>
</dbReference>
<dbReference type="InterPro" id="IPR011009">
    <property type="entry name" value="Kinase-like_dom_sf"/>
</dbReference>
<dbReference type="AlphaFoldDB" id="S3BZF8"/>